<proteinExistence type="predicted"/>
<dbReference type="InterPro" id="IPR000644">
    <property type="entry name" value="CBS_dom"/>
</dbReference>
<dbReference type="OrthoDB" id="185373at2759"/>
<protein>
    <recommendedName>
        <fullName evidence="4">CBS domain-containing protein</fullName>
    </recommendedName>
</protein>
<feature type="repeat" description="PPR" evidence="3">
    <location>
        <begin position="248"/>
        <end position="282"/>
    </location>
</feature>
<dbReference type="Gene3D" id="3.10.580.10">
    <property type="entry name" value="CBS-domain"/>
    <property type="match status" value="1"/>
</dbReference>
<feature type="domain" description="CBS" evidence="4">
    <location>
        <begin position="573"/>
        <end position="641"/>
    </location>
</feature>
<dbReference type="SUPFAM" id="SSF54631">
    <property type="entry name" value="CBS-domain pair"/>
    <property type="match status" value="1"/>
</dbReference>
<evidence type="ECO:0000313" key="5">
    <source>
        <dbReference type="EMBL" id="KAG8495269.1"/>
    </source>
</evidence>
<evidence type="ECO:0000256" key="3">
    <source>
        <dbReference type="PROSITE-ProRule" id="PRU00708"/>
    </source>
</evidence>
<dbReference type="Pfam" id="PF01535">
    <property type="entry name" value="PPR"/>
    <property type="match status" value="1"/>
</dbReference>
<dbReference type="Proteomes" id="UP000701853">
    <property type="component" value="Chromosome 5"/>
</dbReference>
<organism evidence="5 6">
    <name type="scientific">Gossypium anomalum</name>
    <dbReference type="NCBI Taxonomy" id="47600"/>
    <lineage>
        <taxon>Eukaryota</taxon>
        <taxon>Viridiplantae</taxon>
        <taxon>Streptophyta</taxon>
        <taxon>Embryophyta</taxon>
        <taxon>Tracheophyta</taxon>
        <taxon>Spermatophyta</taxon>
        <taxon>Magnoliopsida</taxon>
        <taxon>eudicotyledons</taxon>
        <taxon>Gunneridae</taxon>
        <taxon>Pentapetalae</taxon>
        <taxon>rosids</taxon>
        <taxon>malvids</taxon>
        <taxon>Malvales</taxon>
        <taxon>Malvaceae</taxon>
        <taxon>Malvoideae</taxon>
        <taxon>Gossypium</taxon>
    </lineage>
</organism>
<comment type="caution">
    <text evidence="5">The sequence shown here is derived from an EMBL/GenBank/DDBJ whole genome shotgun (WGS) entry which is preliminary data.</text>
</comment>
<dbReference type="InterPro" id="IPR011990">
    <property type="entry name" value="TPR-like_helical_dom_sf"/>
</dbReference>
<evidence type="ECO:0000259" key="4">
    <source>
        <dbReference type="PROSITE" id="PS51371"/>
    </source>
</evidence>
<evidence type="ECO:0000256" key="2">
    <source>
        <dbReference type="PROSITE-ProRule" id="PRU00703"/>
    </source>
</evidence>
<dbReference type="PROSITE" id="PS51375">
    <property type="entry name" value="PPR"/>
    <property type="match status" value="3"/>
</dbReference>
<dbReference type="EMBL" id="JAHUZN010000005">
    <property type="protein sequence ID" value="KAG8495269.1"/>
    <property type="molecule type" value="Genomic_DNA"/>
</dbReference>
<keyword evidence="6" id="KW-1185">Reference proteome</keyword>
<dbReference type="InterPro" id="IPR046342">
    <property type="entry name" value="CBS_dom_sf"/>
</dbReference>
<keyword evidence="2" id="KW-0129">CBS domain</keyword>
<gene>
    <name evidence="5" type="ORF">CXB51_012949</name>
</gene>
<evidence type="ECO:0000313" key="6">
    <source>
        <dbReference type="Proteomes" id="UP000701853"/>
    </source>
</evidence>
<dbReference type="PANTHER" id="PTHR47581">
    <property type="entry name" value="OS09G0431600 PROTEIN"/>
    <property type="match status" value="1"/>
</dbReference>
<name>A0A8J5YXG1_9ROSI</name>
<feature type="repeat" description="PPR" evidence="3">
    <location>
        <begin position="171"/>
        <end position="201"/>
    </location>
</feature>
<sequence length="652" mass="72635">MLEIGVFWNVGQKWAPEKRIDISLFLARLVCESFAIAWLPLADGLPHQTMPHLHAIFPLPSNSKPFQHSNIFSSSSSSFSSSAPIRRRLPRTFSPSKHPNLKRLTSRIVQLTRRRQLHQILEEIENAKREYGKLNTIVMNAVMEACVHCGEVGLALNIFHQMTQPHSCGVDTVTYATLLKGLGRARRIDDAFQLLESVEKGTAAGKPKLSTQLIYGLLDALIEAGDLRRANGLLARFGFLLREGGSSSILTYNLLMKGYINTGCPQAAINLHEEIQLLGLEPDRLTYNTLIFACVKAENLEAAMRFFKEMKDKAQQLCCSDLYPDGITYTTLLKGFGHAKDLHSVQKIVLEMKSCHDLFIDRTAFTAMVDAMLNCGSIKGALCIFGEILKQAGANVDLRPKPHLYLSMMRAFADRGDYNMVKNLHERLWPDSAGTISLAAQQEADHLLMESALNNGQIDAAVENLTKIINRWKCISWTSRGGMVALRIEVLLGFNKSMLSPYLLPQVLPGNPIEHIMLPLETVRPLPGSLELKKVVMRFYREPVVPIIDDWGSCIGLLHREDCCEMNAPLSAMMRSPPPCVTTTTSIGHVVDLVLKKKYKMVIVVKHSNLNGTTHGSRAVGVFTAEQLHNLVAPVPEGLKQKHTARRSLTMF</sequence>
<dbReference type="PROSITE" id="PS51371">
    <property type="entry name" value="CBS"/>
    <property type="match status" value="1"/>
</dbReference>
<dbReference type="InterPro" id="IPR002885">
    <property type="entry name" value="PPR_rpt"/>
</dbReference>
<dbReference type="Pfam" id="PF13041">
    <property type="entry name" value="PPR_2"/>
    <property type="match status" value="2"/>
</dbReference>
<dbReference type="NCBIfam" id="TIGR00756">
    <property type="entry name" value="PPR"/>
    <property type="match status" value="3"/>
</dbReference>
<accession>A0A8J5YXG1</accession>
<dbReference type="AlphaFoldDB" id="A0A8J5YXG1"/>
<evidence type="ECO:0000256" key="1">
    <source>
        <dbReference type="ARBA" id="ARBA00022737"/>
    </source>
</evidence>
<reference evidence="5 6" key="1">
    <citation type="journal article" date="2021" name="bioRxiv">
        <title>The Gossypium anomalum genome as a resource for cotton improvement and evolutionary analysis of hybrid incompatibility.</title>
        <authorList>
            <person name="Grover C.E."/>
            <person name="Yuan D."/>
            <person name="Arick M.A."/>
            <person name="Miller E.R."/>
            <person name="Hu G."/>
            <person name="Peterson D.G."/>
            <person name="Wendel J.F."/>
            <person name="Udall J.A."/>
        </authorList>
    </citation>
    <scope>NUCLEOTIDE SEQUENCE [LARGE SCALE GENOMIC DNA]</scope>
    <source>
        <strain evidence="5">JFW-Udall</strain>
        <tissue evidence="5">Leaf</tissue>
    </source>
</reference>
<dbReference type="PANTHER" id="PTHR47581:SF2">
    <property type="entry name" value="OS09G0431600 PROTEIN"/>
    <property type="match status" value="1"/>
</dbReference>
<feature type="repeat" description="PPR" evidence="3">
    <location>
        <begin position="283"/>
        <end position="317"/>
    </location>
</feature>
<dbReference type="InterPro" id="IPR044781">
    <property type="entry name" value="At5g10690-like"/>
</dbReference>
<keyword evidence="1" id="KW-0677">Repeat</keyword>
<dbReference type="Gene3D" id="1.25.40.10">
    <property type="entry name" value="Tetratricopeptide repeat domain"/>
    <property type="match status" value="3"/>
</dbReference>